<accession>A0A371C7F5</accession>
<dbReference type="EMBL" id="KZ858983">
    <property type="protein sequence ID" value="RDW26233.1"/>
    <property type="molecule type" value="Genomic_DNA"/>
</dbReference>
<name>A0A371C7F5_YARLL</name>
<organism evidence="1 2">
    <name type="scientific">Yarrowia lipolytica</name>
    <name type="common">Candida lipolytica</name>
    <dbReference type="NCBI Taxonomy" id="4952"/>
    <lineage>
        <taxon>Eukaryota</taxon>
        <taxon>Fungi</taxon>
        <taxon>Dikarya</taxon>
        <taxon>Ascomycota</taxon>
        <taxon>Saccharomycotina</taxon>
        <taxon>Dipodascomycetes</taxon>
        <taxon>Dipodascales</taxon>
        <taxon>Dipodascales incertae sedis</taxon>
        <taxon>Yarrowia</taxon>
    </lineage>
</organism>
<evidence type="ECO:0000313" key="1">
    <source>
        <dbReference type="EMBL" id="RDW26233.1"/>
    </source>
</evidence>
<dbReference type="VEuPathDB" id="FungiDB:YALI0_A18447g"/>
<reference evidence="1 2" key="1">
    <citation type="submission" date="2018-07" db="EMBL/GenBank/DDBJ databases">
        <title>Draft Genome Assemblies for Five Robust Yarrowia lipolytica Strains Exhibiting High Lipid Production and Pentose Sugar Utilization and Sugar Alcohol Secretion from Undetoxified Lignocellulosic Biomass Hydrolysates.</title>
        <authorList>
            <consortium name="DOE Joint Genome Institute"/>
            <person name="Walker C."/>
            <person name="Ryu S."/>
            <person name="Na H."/>
            <person name="Zane M."/>
            <person name="LaButti K."/>
            <person name="Lipzen A."/>
            <person name="Haridas S."/>
            <person name="Barry K."/>
            <person name="Grigoriev I.V."/>
            <person name="Quarterman J."/>
            <person name="Slininger P."/>
            <person name="Dien B."/>
            <person name="Trinh C.T."/>
        </authorList>
    </citation>
    <scope>NUCLEOTIDE SEQUENCE [LARGE SCALE GENOMIC DNA]</scope>
    <source>
        <strain evidence="1 2">YB392</strain>
    </source>
</reference>
<dbReference type="AlphaFoldDB" id="A0A371C7F5"/>
<sequence>MADGYCTPLYCEKHLVSSDRHRTSSIPVNSAEPVLNGLPCESILAVWKRGSEGTVWIY</sequence>
<gene>
    <name evidence="1" type="ORF">B0I71DRAFT_146552</name>
</gene>
<evidence type="ECO:0000313" key="2">
    <source>
        <dbReference type="Proteomes" id="UP000256601"/>
    </source>
</evidence>
<dbReference type="Proteomes" id="UP000256601">
    <property type="component" value="Unassembled WGS sequence"/>
</dbReference>
<proteinExistence type="predicted"/>
<protein>
    <submittedName>
        <fullName evidence="1">Uncharacterized protein</fullName>
    </submittedName>
</protein>